<evidence type="ECO:0000313" key="9">
    <source>
        <dbReference type="Proteomes" id="UP000241238"/>
    </source>
</evidence>
<dbReference type="RefSeq" id="WP_005950952.1">
    <property type="nucleotide sequence ID" value="NZ_CP028103.1"/>
</dbReference>
<dbReference type="SUPFAM" id="SSF52467">
    <property type="entry name" value="DHS-like NAD/FAD-binding domain"/>
    <property type="match status" value="1"/>
</dbReference>
<organism evidence="8 9">
    <name type="scientific">Fusobacterium varium ATCC 27725</name>
    <dbReference type="NCBI Taxonomy" id="469618"/>
    <lineage>
        <taxon>Bacteria</taxon>
        <taxon>Fusobacteriati</taxon>
        <taxon>Fusobacteriota</taxon>
        <taxon>Fusobacteriia</taxon>
        <taxon>Fusobacteriales</taxon>
        <taxon>Fusobacteriaceae</taxon>
        <taxon>Fusobacterium</taxon>
    </lineage>
</organism>
<dbReference type="InterPro" id="IPR011766">
    <property type="entry name" value="TPP_enzyme_TPP-bd"/>
</dbReference>
<dbReference type="InterPro" id="IPR029061">
    <property type="entry name" value="THDP-binding"/>
</dbReference>
<dbReference type="InterPro" id="IPR045229">
    <property type="entry name" value="TPP_enz"/>
</dbReference>
<dbReference type="CDD" id="cd07035">
    <property type="entry name" value="TPP_PYR_POX_like"/>
    <property type="match status" value="1"/>
</dbReference>
<keyword evidence="4" id="KW-0175">Coiled coil</keyword>
<feature type="domain" description="Thiamine pyrophosphate enzyme N-terminal TPP-binding" evidence="7">
    <location>
        <begin position="1"/>
        <end position="123"/>
    </location>
</feature>
<name>A0ABM6U0K8_FUSVA</name>
<dbReference type="SUPFAM" id="SSF52518">
    <property type="entry name" value="Thiamin diphosphate-binding fold (THDP-binding)"/>
    <property type="match status" value="2"/>
</dbReference>
<dbReference type="EMBL" id="CP028103">
    <property type="protein sequence ID" value="AVQ29828.1"/>
    <property type="molecule type" value="Genomic_DNA"/>
</dbReference>
<feature type="domain" description="Thiamine pyrophosphate enzyme TPP-binding" evidence="6">
    <location>
        <begin position="389"/>
        <end position="526"/>
    </location>
</feature>
<dbReference type="Gene3D" id="3.40.50.970">
    <property type="match status" value="2"/>
</dbReference>
<proteinExistence type="inferred from homology"/>
<dbReference type="Pfam" id="PF02775">
    <property type="entry name" value="TPP_enzyme_C"/>
    <property type="match status" value="1"/>
</dbReference>
<keyword evidence="9" id="KW-1185">Reference proteome</keyword>
<keyword evidence="2 3" id="KW-0786">Thiamine pyrophosphate</keyword>
<dbReference type="GeneID" id="77466509"/>
<dbReference type="PANTHER" id="PTHR18968:SF13">
    <property type="entry name" value="ACETOLACTATE SYNTHASE CATALYTIC SUBUNIT, MITOCHONDRIAL"/>
    <property type="match status" value="1"/>
</dbReference>
<dbReference type="InterPro" id="IPR012000">
    <property type="entry name" value="Thiamin_PyroP_enz_cen_dom"/>
</dbReference>
<dbReference type="InterPro" id="IPR012001">
    <property type="entry name" value="Thiamin_PyroP_enz_TPP-bd_dom"/>
</dbReference>
<comment type="similarity">
    <text evidence="1 3">Belongs to the TPP enzyme family.</text>
</comment>
<evidence type="ECO:0000256" key="1">
    <source>
        <dbReference type="ARBA" id="ARBA00007812"/>
    </source>
</evidence>
<evidence type="ECO:0000313" key="8">
    <source>
        <dbReference type="EMBL" id="AVQ29828.1"/>
    </source>
</evidence>
<dbReference type="Pfam" id="PF02776">
    <property type="entry name" value="TPP_enzyme_N"/>
    <property type="match status" value="1"/>
</dbReference>
<gene>
    <name evidence="8" type="ORF">C4N18_00775</name>
</gene>
<evidence type="ECO:0000256" key="2">
    <source>
        <dbReference type="ARBA" id="ARBA00023052"/>
    </source>
</evidence>
<feature type="domain" description="Thiamine pyrophosphate enzyme central" evidence="5">
    <location>
        <begin position="195"/>
        <end position="329"/>
    </location>
</feature>
<dbReference type="Proteomes" id="UP000241238">
    <property type="component" value="Chromosome"/>
</dbReference>
<evidence type="ECO:0000256" key="4">
    <source>
        <dbReference type="SAM" id="Coils"/>
    </source>
</evidence>
<dbReference type="PANTHER" id="PTHR18968">
    <property type="entry name" value="THIAMINE PYROPHOSPHATE ENZYMES"/>
    <property type="match status" value="1"/>
</dbReference>
<protein>
    <submittedName>
        <fullName evidence="8">Thiamine pyrophosphate-binding protein</fullName>
    </submittedName>
</protein>
<dbReference type="Pfam" id="PF00205">
    <property type="entry name" value="TPP_enzyme_M"/>
    <property type="match status" value="1"/>
</dbReference>
<evidence type="ECO:0000259" key="6">
    <source>
        <dbReference type="Pfam" id="PF02775"/>
    </source>
</evidence>
<sequence length="578" mass="65558">MKISDYIVKFLEEKEIKYVFGYQGGMITHLIDSISKSNKIKFIQTYHEQSAALAADGYAKESGNIGVAISSSGPGVTNMITGIANSYFDSTPVIFITGQVNTYDYKYDKPIRQQGFQEMDVISLTQSITKYSKLIDKAEELPSELEKAFNIATSGRKGPVILDIPMNIQRADIEIRIKNEENILVSNYLKKELENSIKILKKSKAPMFLLGSGFLSEDVKETFEKIIHITQIPVVNSLLGKGGFSEVRKEHLGMVGSYGNRCANIAVFNSDCLIALGSRLDNRQTGNLLENFSENKKIIQIDIDEKELENNKLNNRIKLNITVKEFLNYLDKELGKFKISKKWSEYLLEIKRKYNQKEEIKNNVENVFPYEVIDLINKYSKEKDTIVVDIGQNQMWSAQYIKIRENQKWFTSGGLAPMGYSLPAAVGIAFANENKQVFSLMGDGGFHIALQSLLLISQYNLPIKVIVLNNEALGLITQFQELYFNNNMVGSTKEGGYLVPEISKIAESYGLKYFKIEKENIKDKKLMDEIFNERNGIVEVKIEGKTKVYPKLEFDSSIENTSPKLSNEELKKTEFTLD</sequence>
<reference evidence="9" key="1">
    <citation type="journal article" date="2018" name="MSphere">
        <title>Fusobacterium Genomics Using MinION and Illumina Sequencing Enables Genome Completion and Correction.</title>
        <authorList>
            <person name="Todd S.M."/>
            <person name="Settlage R.E."/>
            <person name="Lahmers K.K."/>
            <person name="Slade D.J."/>
        </authorList>
    </citation>
    <scope>NUCLEOTIDE SEQUENCE [LARGE SCALE GENOMIC DNA]</scope>
    <source>
        <strain evidence="9">ATCC 27725</strain>
    </source>
</reference>
<dbReference type="Gene3D" id="3.40.50.1220">
    <property type="entry name" value="TPP-binding domain"/>
    <property type="match status" value="1"/>
</dbReference>
<dbReference type="InterPro" id="IPR029035">
    <property type="entry name" value="DHS-like_NAD/FAD-binding_dom"/>
</dbReference>
<evidence type="ECO:0000259" key="7">
    <source>
        <dbReference type="Pfam" id="PF02776"/>
    </source>
</evidence>
<accession>A0ABM6U0K8</accession>
<feature type="coiled-coil region" evidence="4">
    <location>
        <begin position="289"/>
        <end position="316"/>
    </location>
</feature>
<evidence type="ECO:0000259" key="5">
    <source>
        <dbReference type="Pfam" id="PF00205"/>
    </source>
</evidence>
<evidence type="ECO:0000256" key="3">
    <source>
        <dbReference type="RuleBase" id="RU362132"/>
    </source>
</evidence>